<accession>A0A6C0D1H0</accession>
<dbReference type="AlphaFoldDB" id="A0A6C0D1H0"/>
<sequence>MISSTTFSINNEEEEKGEKGVKGIWLITLCPVHMTIPQYDLAPLSYNSYNPWHLNTWIPENVEFIKDKEGKNSITLHYNETNCMEKTFDEFREHFDMIREFFSKRDIELPIEIHGPFYCVCVIENSFSSSKIEESIDTSTFPISLREDLARIELMNQSFILSPSVMLPKMQTLVLSSTLFSTAWEIWFRLFQLMWYHWEAPFASSPIASSAITSSSSSSPIASVKPFPYHSIMYFQTAFSLFQKNSTQKRKNHNSICLPEWSLWYEKFLHLYYLQKASFVFNDGENTRYCFDNRLEKGMSIIHHVQTHLTLWESLPSKIRESFLTNIWYYLPRLTDSHFMMILLTPLVPRCQLSLPCTSTEIYSLLNPSMARDKKGRILVNARYSNYDVHTYCSLETEGRIYTKNYLFFIEEEEDRVQRKGEGYWLSPQYPRDEHAMVCGLEDVRLFWFRDGWWFTANCCDFKNHSKKPCVVIGKLQSSPDSNSEQWNTEFVCRLSFPWHETDCEKNWIPLIFGDQLFFIYSLSPFIMYQFPDSPSPTPFQYIILCDIVIQKSWDVPLFHSSFRGCGPFIPVSPTNNNSEFITISHEVIWINKKRHYMHRWFYLKMHPDFSIQLYCSNLFTLDRQEFNIQYSLGLCPSARFPERYYLSVSIMDENAGFFMIPTLDSIIKESKQNSLF</sequence>
<name>A0A6C0D1H0_9ZZZZ</name>
<proteinExistence type="predicted"/>
<organism evidence="1">
    <name type="scientific">viral metagenome</name>
    <dbReference type="NCBI Taxonomy" id="1070528"/>
    <lineage>
        <taxon>unclassified sequences</taxon>
        <taxon>metagenomes</taxon>
        <taxon>organismal metagenomes</taxon>
    </lineage>
</organism>
<reference evidence="1" key="1">
    <citation type="journal article" date="2020" name="Nature">
        <title>Giant virus diversity and host interactions through global metagenomics.</title>
        <authorList>
            <person name="Schulz F."/>
            <person name="Roux S."/>
            <person name="Paez-Espino D."/>
            <person name="Jungbluth S."/>
            <person name="Walsh D.A."/>
            <person name="Denef V.J."/>
            <person name="McMahon K.D."/>
            <person name="Konstantinidis K.T."/>
            <person name="Eloe-Fadrosh E.A."/>
            <person name="Kyrpides N.C."/>
            <person name="Woyke T."/>
        </authorList>
    </citation>
    <scope>NUCLEOTIDE SEQUENCE</scope>
    <source>
        <strain evidence="1">GVMAG-M-3300023174-104</strain>
    </source>
</reference>
<protein>
    <submittedName>
        <fullName evidence="1">Uncharacterized protein</fullName>
    </submittedName>
</protein>
<evidence type="ECO:0000313" key="1">
    <source>
        <dbReference type="EMBL" id="QHT10080.1"/>
    </source>
</evidence>
<dbReference type="EMBL" id="MN739518">
    <property type="protein sequence ID" value="QHT10080.1"/>
    <property type="molecule type" value="Genomic_DNA"/>
</dbReference>